<keyword evidence="4" id="KW-0653">Protein transport</keyword>
<evidence type="ECO:0000256" key="6">
    <source>
        <dbReference type="ARBA" id="ARBA00023237"/>
    </source>
</evidence>
<keyword evidence="11" id="KW-1185">Reference proteome</keyword>
<dbReference type="PRINTS" id="PR00811">
    <property type="entry name" value="BCTERIALGSPD"/>
</dbReference>
<dbReference type="InterPro" id="IPR051808">
    <property type="entry name" value="Type_IV_pilus_biogenesis"/>
</dbReference>
<dbReference type="InterPro" id="IPR001775">
    <property type="entry name" value="GspD/PilQ"/>
</dbReference>
<dbReference type="Proteomes" id="UP000427716">
    <property type="component" value="Chromosome"/>
</dbReference>
<dbReference type="Gene3D" id="3.30.1370.130">
    <property type="match status" value="1"/>
</dbReference>
<dbReference type="Gene3D" id="2.60.40.3470">
    <property type="match status" value="1"/>
</dbReference>
<dbReference type="InterPro" id="IPR021731">
    <property type="entry name" value="AMIN_dom"/>
</dbReference>
<keyword evidence="2 8" id="KW-0813">Transport</keyword>
<dbReference type="InterPro" id="IPR038591">
    <property type="entry name" value="NolW-like_sf"/>
</dbReference>
<dbReference type="GO" id="GO:0009306">
    <property type="term" value="P:protein secretion"/>
    <property type="evidence" value="ECO:0007669"/>
    <property type="project" value="InterPro"/>
</dbReference>
<dbReference type="NCBIfam" id="TIGR02515">
    <property type="entry name" value="IV_pilus_PilQ"/>
    <property type="match status" value="1"/>
</dbReference>
<dbReference type="KEGG" id="ghl:GM160_02160"/>
<dbReference type="SMART" id="SM00965">
    <property type="entry name" value="STN"/>
    <property type="match status" value="1"/>
</dbReference>
<evidence type="ECO:0000256" key="4">
    <source>
        <dbReference type="ARBA" id="ARBA00022927"/>
    </source>
</evidence>
<dbReference type="EMBL" id="CP046415">
    <property type="protein sequence ID" value="QGT77789.1"/>
    <property type="molecule type" value="Genomic_DNA"/>
</dbReference>
<evidence type="ECO:0000256" key="7">
    <source>
        <dbReference type="RuleBase" id="RU004003"/>
    </source>
</evidence>
<dbReference type="AlphaFoldDB" id="A0A6I6CUR9"/>
<evidence type="ECO:0000256" key="2">
    <source>
        <dbReference type="ARBA" id="ARBA00022448"/>
    </source>
</evidence>
<organism evidence="10 11">
    <name type="scientific">Guyparkeria halophila</name>
    <dbReference type="NCBI Taxonomy" id="47960"/>
    <lineage>
        <taxon>Bacteria</taxon>
        <taxon>Pseudomonadati</taxon>
        <taxon>Pseudomonadota</taxon>
        <taxon>Gammaproteobacteria</taxon>
        <taxon>Chromatiales</taxon>
        <taxon>Thioalkalibacteraceae</taxon>
        <taxon>Guyparkeria</taxon>
    </lineage>
</organism>
<dbReference type="Pfam" id="PF11741">
    <property type="entry name" value="AMIN"/>
    <property type="match status" value="2"/>
</dbReference>
<evidence type="ECO:0000259" key="9">
    <source>
        <dbReference type="SMART" id="SM00965"/>
    </source>
</evidence>
<dbReference type="PANTHER" id="PTHR30604">
    <property type="entry name" value="PROTEIN TRANSPORT PROTEIN HOFQ"/>
    <property type="match status" value="1"/>
</dbReference>
<evidence type="ECO:0000313" key="11">
    <source>
        <dbReference type="Proteomes" id="UP000427716"/>
    </source>
</evidence>
<dbReference type="GO" id="GO:0009279">
    <property type="term" value="C:cell outer membrane"/>
    <property type="evidence" value="ECO:0007669"/>
    <property type="project" value="UniProtKB-SubCell"/>
</dbReference>
<sequence>MMGSSDMDNLKKPSRLSTGLRRGLGLPAITMAAALAPALALAGDLNEISYDRSSDGTVQVHFNLSEPLAGEAGSFKIDNPARVAIDLPDVDNQTGSRQTEIGLGAVKSVMLAEANGKTRAVFNLDQSVPYSIDQNGNRVTVSFNQARQATTTESGLAVTDRGSSDATAMDAGQPIDFRRASSGAGRLLLDVGSTDAPMDIKRQGSQIVVRLPGARLEEGGYNVNDFATPVERVDVRREGNGSRVTLKTKDAGEHLAYQTGNRLVIEVQPIPEEEQRTSLGKKEYTGERLTLKFQDIQVRPLLQLIADFTGNNIVVSDTVQGSISLRLENVPWDQALDLIMTTKGLSSRENGNVIYVAPTDEIAARDKAELAAREQAQQLAPLITDIVQINYAKADDIATLVRQSSGLGEGAGDKKSDGNFLSRRGSITVDSRTNNLIVTDTAEALDRVRGLIEQIDRPVKQVLVETRIVIATDNFSRELGVRWGLQGGFDRGGQRVGFGGGAYDGSDGPAFPIDERNPSSLNNTYFEGQDSWMVNTPISGDPTGSLGLAILGSNVLLNLELQAMQSEGTGKIVSNPKVITTNGHKATISQGVEIPYQSQTASGGGAIANIEFKEALLKTEVTPQITPNDNVIMDILVMKEEPDYTRAINGEPPINTREVQTKVQVQNGQTVVLGGIYEFENVTQLEKVPFFGDLPGIGNLFKNRLRDDSRFELLIFVTPKIVDRDNLANHNRGVLINN</sequence>
<dbReference type="InterPro" id="IPR013355">
    <property type="entry name" value="Pilus_4_PilQ"/>
</dbReference>
<keyword evidence="3" id="KW-0732">Signal</keyword>
<proteinExistence type="inferred from homology"/>
<dbReference type="Pfam" id="PF00263">
    <property type="entry name" value="Secretin"/>
    <property type="match status" value="1"/>
</dbReference>
<keyword evidence="6" id="KW-0998">Cell outer membrane</keyword>
<accession>A0A6I6CUR9</accession>
<protein>
    <submittedName>
        <fullName evidence="10">Type IV pilus secretin PilQ</fullName>
    </submittedName>
</protein>
<evidence type="ECO:0000313" key="10">
    <source>
        <dbReference type="EMBL" id="QGT77789.1"/>
    </source>
</evidence>
<dbReference type="Pfam" id="PF07660">
    <property type="entry name" value="STN"/>
    <property type="match status" value="1"/>
</dbReference>
<feature type="domain" description="Secretin/TonB short N-terminal" evidence="9">
    <location>
        <begin position="311"/>
        <end position="359"/>
    </location>
</feature>
<name>A0A6I6CUR9_9GAMM</name>
<dbReference type="Gene3D" id="3.30.1370.120">
    <property type="match status" value="1"/>
</dbReference>
<reference evidence="10 11" key="1">
    <citation type="submission" date="2019-11" db="EMBL/GenBank/DDBJ databases">
        <authorList>
            <person name="Zhang J."/>
            <person name="Sun C."/>
        </authorList>
    </citation>
    <scope>NUCLEOTIDE SEQUENCE [LARGE SCALE GENOMIC DNA]</scope>
    <source>
        <strain evidence="11">sp2</strain>
    </source>
</reference>
<dbReference type="PANTHER" id="PTHR30604:SF1">
    <property type="entry name" value="DNA UTILIZATION PROTEIN HOFQ"/>
    <property type="match status" value="1"/>
</dbReference>
<dbReference type="Pfam" id="PF03958">
    <property type="entry name" value="Secretin_N"/>
    <property type="match status" value="1"/>
</dbReference>
<comment type="subcellular location">
    <subcellularLocation>
        <location evidence="8">Cell outer membrane</location>
    </subcellularLocation>
    <subcellularLocation>
        <location evidence="1">Membrane</location>
    </subcellularLocation>
</comment>
<dbReference type="InterPro" id="IPR005644">
    <property type="entry name" value="NolW-like"/>
</dbReference>
<evidence type="ECO:0000256" key="8">
    <source>
        <dbReference type="RuleBase" id="RU004004"/>
    </source>
</evidence>
<gene>
    <name evidence="10" type="primary">pilQ</name>
    <name evidence="10" type="ORF">GM160_02160</name>
</gene>
<dbReference type="InterPro" id="IPR011662">
    <property type="entry name" value="Secretin/TonB_short_N"/>
</dbReference>
<dbReference type="InterPro" id="IPR004846">
    <property type="entry name" value="T2SS/T3SS_dom"/>
</dbReference>
<comment type="similarity">
    <text evidence="7">Belongs to the bacterial secretin family.</text>
</comment>
<keyword evidence="5" id="KW-0472">Membrane</keyword>
<evidence type="ECO:0000256" key="1">
    <source>
        <dbReference type="ARBA" id="ARBA00004370"/>
    </source>
</evidence>
<evidence type="ECO:0000256" key="5">
    <source>
        <dbReference type="ARBA" id="ARBA00023136"/>
    </source>
</evidence>
<dbReference type="Gene3D" id="2.60.40.3500">
    <property type="match status" value="1"/>
</dbReference>
<evidence type="ECO:0000256" key="3">
    <source>
        <dbReference type="ARBA" id="ARBA00022729"/>
    </source>
</evidence>